<proteinExistence type="inferred from homology"/>
<keyword evidence="2" id="KW-0145">Chemotaxis</keyword>
<dbReference type="PANTHER" id="PTHR43531:SF5">
    <property type="entry name" value="METHYL-ACCEPTING CHEMOTAXIS PROTEIN III"/>
    <property type="match status" value="1"/>
</dbReference>
<evidence type="ECO:0000256" key="2">
    <source>
        <dbReference type="ARBA" id="ARBA00022500"/>
    </source>
</evidence>
<dbReference type="InterPro" id="IPR003660">
    <property type="entry name" value="HAMP_dom"/>
</dbReference>
<dbReference type="InterPro" id="IPR004089">
    <property type="entry name" value="MCPsignal_dom"/>
</dbReference>
<feature type="transmembrane region" description="Helical" evidence="6">
    <location>
        <begin position="196"/>
        <end position="217"/>
    </location>
</feature>
<organism evidence="9 10">
    <name type="scientific">Pantoea ananatis (strain AJ13355)</name>
    <dbReference type="NCBI Taxonomy" id="932677"/>
    <lineage>
        <taxon>Bacteria</taxon>
        <taxon>Pseudomonadati</taxon>
        <taxon>Pseudomonadota</taxon>
        <taxon>Gammaproteobacteria</taxon>
        <taxon>Enterobacterales</taxon>
        <taxon>Erwiniaceae</taxon>
        <taxon>Pantoea</taxon>
    </lineage>
</organism>
<reference evidence="10" key="1">
    <citation type="journal article" date="2012" name="Appl. Microbiol. Biotechnol.">
        <title>The complete genome sequence of Pantoea ananatis AJ13355, an organism with great biotechnological potential.</title>
        <authorList>
            <person name="Hara Y."/>
            <person name="Kadotani N."/>
            <person name="Izui H."/>
            <person name="Katashkina J.I."/>
            <person name="Kuvaeva T.M."/>
            <person name="Andreeva I.G."/>
            <person name="Golubeva L.I."/>
            <person name="Malko D.B."/>
            <person name="Makeev V.J."/>
            <person name="Mashko S.V."/>
            <person name="Kozlov Y.I."/>
        </authorList>
    </citation>
    <scope>NUCLEOTIDE SEQUENCE [LARGE SCALE GENOMIC DNA]</scope>
    <source>
        <strain evidence="10">AJ13355</strain>
    </source>
</reference>
<dbReference type="Pfam" id="PF00672">
    <property type="entry name" value="HAMP"/>
    <property type="match status" value="1"/>
</dbReference>
<comment type="similarity">
    <text evidence="4">Belongs to the methyl-accepting chemotaxis (MCP) protein family.</text>
</comment>
<dbReference type="CDD" id="cd06225">
    <property type="entry name" value="HAMP"/>
    <property type="match status" value="1"/>
</dbReference>
<dbReference type="SMART" id="SM00304">
    <property type="entry name" value="HAMP"/>
    <property type="match status" value="1"/>
</dbReference>
<feature type="domain" description="HAMP" evidence="8">
    <location>
        <begin position="219"/>
        <end position="271"/>
    </location>
</feature>
<dbReference type="InterPro" id="IPR051310">
    <property type="entry name" value="MCP_chemotaxis"/>
</dbReference>
<dbReference type="Pfam" id="PF00015">
    <property type="entry name" value="MCPsignal"/>
    <property type="match status" value="1"/>
</dbReference>
<evidence type="ECO:0000256" key="4">
    <source>
        <dbReference type="ARBA" id="ARBA00029447"/>
    </source>
</evidence>
<gene>
    <name evidence="9" type="primary">tar</name>
    <name evidence="9" type="ordered locus">PAJ_0915</name>
</gene>
<comment type="subcellular location">
    <subcellularLocation>
        <location evidence="1">Membrane</location>
    </subcellularLocation>
</comment>
<feature type="domain" description="Methyl-accepting transducer" evidence="7">
    <location>
        <begin position="276"/>
        <end position="505"/>
    </location>
</feature>
<dbReference type="PROSITE" id="PS50885">
    <property type="entry name" value="HAMP"/>
    <property type="match status" value="1"/>
</dbReference>
<feature type="transmembrane region" description="Helical" evidence="6">
    <location>
        <begin position="20"/>
        <end position="39"/>
    </location>
</feature>
<keyword evidence="6" id="KW-0812">Transmembrane</keyword>
<dbReference type="InterPro" id="IPR047347">
    <property type="entry name" value="YvaQ-like_sensor"/>
</dbReference>
<evidence type="ECO:0000259" key="8">
    <source>
        <dbReference type="PROSITE" id="PS50885"/>
    </source>
</evidence>
<dbReference type="FunFam" id="1.10.287.950:FF:000001">
    <property type="entry name" value="Methyl-accepting chemotaxis sensory transducer"/>
    <property type="match status" value="1"/>
</dbReference>
<dbReference type="PANTHER" id="PTHR43531">
    <property type="entry name" value="PROTEIN ICFG"/>
    <property type="match status" value="1"/>
</dbReference>
<dbReference type="eggNOG" id="COG0840">
    <property type="taxonomic scope" value="Bacteria"/>
</dbReference>
<dbReference type="InterPro" id="IPR004090">
    <property type="entry name" value="Chemotax_Me-accpt_rcpt"/>
</dbReference>
<evidence type="ECO:0000256" key="3">
    <source>
        <dbReference type="ARBA" id="ARBA00023224"/>
    </source>
</evidence>
<dbReference type="AlphaFoldDB" id="A0A0H3KZC3"/>
<evidence type="ECO:0000256" key="5">
    <source>
        <dbReference type="PROSITE-ProRule" id="PRU00284"/>
    </source>
</evidence>
<dbReference type="KEGG" id="paj:PAJ_0915"/>
<dbReference type="GO" id="GO:0007165">
    <property type="term" value="P:signal transduction"/>
    <property type="evidence" value="ECO:0007669"/>
    <property type="project" value="UniProtKB-KW"/>
</dbReference>
<dbReference type="GO" id="GO:0006935">
    <property type="term" value="P:chemotaxis"/>
    <property type="evidence" value="ECO:0007669"/>
    <property type="project" value="UniProtKB-KW"/>
</dbReference>
<dbReference type="EMBL" id="AP012032">
    <property type="protein sequence ID" value="BAK10995.1"/>
    <property type="molecule type" value="Genomic_DNA"/>
</dbReference>
<keyword evidence="6" id="KW-0472">Membrane</keyword>
<dbReference type="Gene3D" id="1.10.287.950">
    <property type="entry name" value="Methyl-accepting chemotaxis protein"/>
    <property type="match status" value="1"/>
</dbReference>
<dbReference type="GO" id="GO:0005886">
    <property type="term" value="C:plasma membrane"/>
    <property type="evidence" value="ECO:0007669"/>
    <property type="project" value="TreeGrafter"/>
</dbReference>
<dbReference type="CDD" id="cd19411">
    <property type="entry name" value="MCP2201-like_sensor"/>
    <property type="match status" value="1"/>
</dbReference>
<protein>
    <submittedName>
        <fullName evidence="9">Methyl-accepting chemotaxis protein II Tar</fullName>
    </submittedName>
</protein>
<accession>A0A0H3KZC3</accession>
<dbReference type="Proteomes" id="UP000006690">
    <property type="component" value="Chromosome"/>
</dbReference>
<evidence type="ECO:0000313" key="9">
    <source>
        <dbReference type="EMBL" id="BAK10995.1"/>
    </source>
</evidence>
<keyword evidence="3 5" id="KW-0807">Transducer</keyword>
<dbReference type="PRINTS" id="PR00260">
    <property type="entry name" value="CHEMTRNSDUCR"/>
</dbReference>
<dbReference type="PROSITE" id="PS50111">
    <property type="entry name" value="CHEMOTAXIS_TRANSDUC_2"/>
    <property type="match status" value="1"/>
</dbReference>
<name>A0A0H3KZC3_PANAA</name>
<dbReference type="GO" id="GO:0004888">
    <property type="term" value="F:transmembrane signaling receptor activity"/>
    <property type="evidence" value="ECO:0007669"/>
    <property type="project" value="InterPro"/>
</dbReference>
<dbReference type="PATRIC" id="fig|932677.3.peg.1048"/>
<evidence type="ECO:0000256" key="1">
    <source>
        <dbReference type="ARBA" id="ARBA00004370"/>
    </source>
</evidence>
<dbReference type="Pfam" id="PF12729">
    <property type="entry name" value="4HB_MCP_1"/>
    <property type="match status" value="1"/>
</dbReference>
<evidence type="ECO:0000259" key="7">
    <source>
        <dbReference type="PROSITE" id="PS50111"/>
    </source>
</evidence>
<evidence type="ECO:0000256" key="6">
    <source>
        <dbReference type="SAM" id="Phobius"/>
    </source>
</evidence>
<dbReference type="CDD" id="cd11386">
    <property type="entry name" value="MCP_signal"/>
    <property type="match status" value="1"/>
</dbReference>
<evidence type="ECO:0000313" key="10">
    <source>
        <dbReference type="Proteomes" id="UP000006690"/>
    </source>
</evidence>
<dbReference type="InterPro" id="IPR024478">
    <property type="entry name" value="HlyB_4HB_MCP"/>
</dbReference>
<dbReference type="SUPFAM" id="SSF58104">
    <property type="entry name" value="Methyl-accepting chemotaxis protein (MCP) signaling domain"/>
    <property type="match status" value="1"/>
</dbReference>
<keyword evidence="6" id="KW-1133">Transmembrane helix</keyword>
<sequence>MLTPTPGINMNNIRIGVRLGITFGFMALLVMFMVLIGIVKINALGNANDDISGSLYTKASTSLSIRYYTSDMSRLARNAILLKDVAKREKAISDYRGERHEVDSLLSLIGKQVNTPQGSEIFTRLKARAELFLPFIDEVVALAQQGKSDDATQLLFGPRYQTQGDFMASLKEMQTFQEARMSSAAAQARADRSGALMMLVVAGVVALLLAAVSAWVITRSITRPLNVAVEAARRVARGDLTGTVTADRKDETGILLSAISDMQASLINTVSLVRSNAESVASASTQIAQGNTDLSQRTEEQASALEQTSATMTQLGVTVKNNADNARQAGQLAVSVRDVANKGNEATTAITGTMKSISESSGRIAEITAVIDGIAFQTNILALNAAVEAARAGEHGRGFAVVASEVRSLAQRSASAAGEIRQLIAANADTVGQGNALVIHASETMSGILSAVGKLTDTVEEINSASAEQARGIEQVGIAVTEMDTTTQQNAALVEESASAASSLREQAERLLQAVSVFSLSGPSALSVAHVPATVVKPGFKTAAVKTRAEDEDGSWTHF</sequence>
<dbReference type="SMART" id="SM00283">
    <property type="entry name" value="MA"/>
    <property type="match status" value="1"/>
</dbReference>
<dbReference type="HOGENOM" id="CLU_000445_107_16_6"/>